<dbReference type="AlphaFoldDB" id="A0A840F581"/>
<dbReference type="EMBL" id="JACIEV010000002">
    <property type="protein sequence ID" value="MBB4152949.1"/>
    <property type="molecule type" value="Genomic_DNA"/>
</dbReference>
<sequence length="115" mass="12594">MNNSATLQSAPTTPAPSPTVIFEAIVKRQAVTATYNRGEVVLAPHMIFTKHDEIYIDAVTVERDGKPPREEKLGQFKLAGLVGLRITPRRFVPSALFDPTDEKYGGNALMAVERG</sequence>
<evidence type="ECO:0008006" key="3">
    <source>
        <dbReference type="Google" id="ProtNLM"/>
    </source>
</evidence>
<proteinExistence type="predicted"/>
<comment type="caution">
    <text evidence="1">The sequence shown here is derived from an EMBL/GenBank/DDBJ whole genome shotgun (WGS) entry which is preliminary data.</text>
</comment>
<accession>A0A840F581</accession>
<keyword evidence="2" id="KW-1185">Reference proteome</keyword>
<evidence type="ECO:0000313" key="1">
    <source>
        <dbReference type="EMBL" id="MBB4152949.1"/>
    </source>
</evidence>
<dbReference type="Proteomes" id="UP000529795">
    <property type="component" value="Unassembled WGS sequence"/>
</dbReference>
<name>A0A840F581_9SPHN</name>
<protein>
    <recommendedName>
        <fullName evidence="3">WYL domain-containing protein</fullName>
    </recommendedName>
</protein>
<dbReference type="RefSeq" id="WP_183982636.1">
    <property type="nucleotide sequence ID" value="NZ_JACIEV010000002.1"/>
</dbReference>
<gene>
    <name evidence="1" type="ORF">GGQ80_000837</name>
</gene>
<organism evidence="1 2">
    <name type="scientific">Sphingomonas jinjuensis</name>
    <dbReference type="NCBI Taxonomy" id="535907"/>
    <lineage>
        <taxon>Bacteria</taxon>
        <taxon>Pseudomonadati</taxon>
        <taxon>Pseudomonadota</taxon>
        <taxon>Alphaproteobacteria</taxon>
        <taxon>Sphingomonadales</taxon>
        <taxon>Sphingomonadaceae</taxon>
        <taxon>Sphingomonas</taxon>
    </lineage>
</organism>
<evidence type="ECO:0000313" key="2">
    <source>
        <dbReference type="Proteomes" id="UP000529795"/>
    </source>
</evidence>
<reference evidence="1 2" key="1">
    <citation type="submission" date="2020-08" db="EMBL/GenBank/DDBJ databases">
        <title>Genomic Encyclopedia of Type Strains, Phase IV (KMG-IV): sequencing the most valuable type-strain genomes for metagenomic binning, comparative biology and taxonomic classification.</title>
        <authorList>
            <person name="Goeker M."/>
        </authorList>
    </citation>
    <scope>NUCLEOTIDE SEQUENCE [LARGE SCALE GENOMIC DNA]</scope>
    <source>
        <strain evidence="1 2">YC6723</strain>
    </source>
</reference>